<feature type="domain" description="THIF-type NAD/FAD binding fold" evidence="1">
    <location>
        <begin position="1"/>
        <end position="56"/>
    </location>
</feature>
<sequence>MLLRSGVGRLRLVDFDLVTLSSLNRHAVATREDVGSPKATCLAKHFARIMPEADRNKRCCT</sequence>
<dbReference type="InterPro" id="IPR000594">
    <property type="entry name" value="ThiF_NAD_FAD-bd"/>
</dbReference>
<dbReference type="AlphaFoldDB" id="A0A699Z1W5"/>
<dbReference type="GO" id="GO:0061503">
    <property type="term" value="F:tRNA threonylcarbamoyladenosine dehydratase"/>
    <property type="evidence" value="ECO:0007669"/>
    <property type="project" value="TreeGrafter"/>
</dbReference>
<reference evidence="2 3" key="1">
    <citation type="submission" date="2020-02" db="EMBL/GenBank/DDBJ databases">
        <title>Draft genome sequence of Haematococcus lacustris strain NIES-144.</title>
        <authorList>
            <person name="Morimoto D."/>
            <person name="Nakagawa S."/>
            <person name="Yoshida T."/>
            <person name="Sawayama S."/>
        </authorList>
    </citation>
    <scope>NUCLEOTIDE SEQUENCE [LARGE SCALE GENOMIC DNA]</scope>
    <source>
        <strain evidence="2 3">NIES-144</strain>
    </source>
</reference>
<dbReference type="GO" id="GO:0061504">
    <property type="term" value="P:cyclic threonylcarbamoyladenosine biosynthetic process"/>
    <property type="evidence" value="ECO:0007669"/>
    <property type="project" value="TreeGrafter"/>
</dbReference>
<dbReference type="PANTHER" id="PTHR43267:SF2">
    <property type="entry name" value="TRNA THREONYLCARBAMOYLADENOSINE DEHYDRATASE 1-RELATED"/>
    <property type="match status" value="1"/>
</dbReference>
<evidence type="ECO:0000313" key="2">
    <source>
        <dbReference type="EMBL" id="GFH13498.1"/>
    </source>
</evidence>
<evidence type="ECO:0000259" key="1">
    <source>
        <dbReference type="Pfam" id="PF00899"/>
    </source>
</evidence>
<name>A0A699Z1W5_HAELA</name>
<keyword evidence="3" id="KW-1185">Reference proteome</keyword>
<protein>
    <submittedName>
        <fullName evidence="2">ThiF domain-containing protein</fullName>
    </submittedName>
</protein>
<dbReference type="Pfam" id="PF00899">
    <property type="entry name" value="ThiF"/>
    <property type="match status" value="1"/>
</dbReference>
<dbReference type="Proteomes" id="UP000485058">
    <property type="component" value="Unassembled WGS sequence"/>
</dbReference>
<dbReference type="GO" id="GO:0009536">
    <property type="term" value="C:plastid"/>
    <property type="evidence" value="ECO:0007669"/>
    <property type="project" value="TreeGrafter"/>
</dbReference>
<dbReference type="GO" id="GO:0008641">
    <property type="term" value="F:ubiquitin-like modifier activating enzyme activity"/>
    <property type="evidence" value="ECO:0007669"/>
    <property type="project" value="InterPro"/>
</dbReference>
<proteinExistence type="predicted"/>
<organism evidence="2 3">
    <name type="scientific">Haematococcus lacustris</name>
    <name type="common">Green alga</name>
    <name type="synonym">Haematococcus pluvialis</name>
    <dbReference type="NCBI Taxonomy" id="44745"/>
    <lineage>
        <taxon>Eukaryota</taxon>
        <taxon>Viridiplantae</taxon>
        <taxon>Chlorophyta</taxon>
        <taxon>core chlorophytes</taxon>
        <taxon>Chlorophyceae</taxon>
        <taxon>CS clade</taxon>
        <taxon>Chlamydomonadales</taxon>
        <taxon>Haematococcaceae</taxon>
        <taxon>Haematococcus</taxon>
    </lineage>
</organism>
<dbReference type="SUPFAM" id="SSF69572">
    <property type="entry name" value="Activating enzymes of the ubiquitin-like proteins"/>
    <property type="match status" value="1"/>
</dbReference>
<feature type="non-terminal residue" evidence="2">
    <location>
        <position position="1"/>
    </location>
</feature>
<dbReference type="PANTHER" id="PTHR43267">
    <property type="entry name" value="TRNA THREONYLCARBAMOYLADENOSINE DEHYDRATASE"/>
    <property type="match status" value="1"/>
</dbReference>
<evidence type="ECO:0000313" key="3">
    <source>
        <dbReference type="Proteomes" id="UP000485058"/>
    </source>
</evidence>
<dbReference type="Gene3D" id="3.40.50.720">
    <property type="entry name" value="NAD(P)-binding Rossmann-like Domain"/>
    <property type="match status" value="1"/>
</dbReference>
<comment type="caution">
    <text evidence="2">The sequence shown here is derived from an EMBL/GenBank/DDBJ whole genome shotgun (WGS) entry which is preliminary data.</text>
</comment>
<gene>
    <name evidence="2" type="ORF">HaLaN_09394</name>
</gene>
<dbReference type="EMBL" id="BLLF01000619">
    <property type="protein sequence ID" value="GFH13498.1"/>
    <property type="molecule type" value="Genomic_DNA"/>
</dbReference>
<dbReference type="InterPro" id="IPR035985">
    <property type="entry name" value="Ubiquitin-activating_enz"/>
</dbReference>
<accession>A0A699Z1W5</accession>
<dbReference type="InterPro" id="IPR045886">
    <property type="entry name" value="ThiF/MoeB/HesA"/>
</dbReference>